<dbReference type="SUPFAM" id="SSF46565">
    <property type="entry name" value="Chaperone J-domain"/>
    <property type="match status" value="1"/>
</dbReference>
<organism evidence="3 4">
    <name type="scientific">Haloarchaeobius amylolyticus</name>
    <dbReference type="NCBI Taxonomy" id="1198296"/>
    <lineage>
        <taxon>Archaea</taxon>
        <taxon>Methanobacteriati</taxon>
        <taxon>Methanobacteriota</taxon>
        <taxon>Stenosarchaea group</taxon>
        <taxon>Halobacteria</taxon>
        <taxon>Halobacteriales</taxon>
        <taxon>Halorubellaceae</taxon>
        <taxon>Haloarchaeobius</taxon>
    </lineage>
</organism>
<protein>
    <submittedName>
        <fullName evidence="3">J domain-containing protein</fullName>
    </submittedName>
</protein>
<dbReference type="EMBL" id="JBHUDI010000006">
    <property type="protein sequence ID" value="MFD1564150.1"/>
    <property type="molecule type" value="Genomic_DNA"/>
</dbReference>
<dbReference type="RefSeq" id="WP_390287429.1">
    <property type="nucleotide sequence ID" value="NZ_JBHUDI010000006.1"/>
</dbReference>
<feature type="domain" description="J" evidence="2">
    <location>
        <begin position="179"/>
        <end position="232"/>
    </location>
</feature>
<dbReference type="SMART" id="SM00271">
    <property type="entry name" value="DnaJ"/>
    <property type="match status" value="1"/>
</dbReference>
<comment type="caution">
    <text evidence="3">The sequence shown here is derived from an EMBL/GenBank/DDBJ whole genome shotgun (WGS) entry which is preliminary data.</text>
</comment>
<dbReference type="InterPro" id="IPR036869">
    <property type="entry name" value="J_dom_sf"/>
</dbReference>
<feature type="compositionally biased region" description="Low complexity" evidence="1">
    <location>
        <begin position="94"/>
        <end position="120"/>
    </location>
</feature>
<dbReference type="PROSITE" id="PS50076">
    <property type="entry name" value="DNAJ_2"/>
    <property type="match status" value="1"/>
</dbReference>
<dbReference type="AlphaFoldDB" id="A0ABD6BHM7"/>
<accession>A0ABD6BHM7</accession>
<proteinExistence type="predicted"/>
<sequence>MAVVGDKRVGCDGCGRTVALEELTTVTMPDGQQVACCPDCEPHARAAAQKGGSLDQRRDTCDGCTGTFLVAELKDVVLDDGTVVTCCPSCATEAPTSGSDDSSAPDTDDTTAVADTSPTTESEHTDEKRYRCTQCHEQVTEEPFRVTTIDERTERLCADCKAAAEDRGIVAAVDMRKTRAREILGVEPDVSDDELRDVYHDQIKRAHPDRKSGSKSAFQLVTEAYERLRTDE</sequence>
<evidence type="ECO:0000313" key="4">
    <source>
        <dbReference type="Proteomes" id="UP001597076"/>
    </source>
</evidence>
<dbReference type="Pfam" id="PF00226">
    <property type="entry name" value="DnaJ"/>
    <property type="match status" value="1"/>
</dbReference>
<dbReference type="CDD" id="cd06257">
    <property type="entry name" value="DnaJ"/>
    <property type="match status" value="1"/>
</dbReference>
<evidence type="ECO:0000259" key="2">
    <source>
        <dbReference type="PROSITE" id="PS50076"/>
    </source>
</evidence>
<evidence type="ECO:0000256" key="1">
    <source>
        <dbReference type="SAM" id="MobiDB-lite"/>
    </source>
</evidence>
<evidence type="ECO:0000313" key="3">
    <source>
        <dbReference type="EMBL" id="MFD1564150.1"/>
    </source>
</evidence>
<feature type="region of interest" description="Disordered" evidence="1">
    <location>
        <begin position="92"/>
        <end position="128"/>
    </location>
</feature>
<keyword evidence="4" id="KW-1185">Reference proteome</keyword>
<dbReference type="Gene3D" id="1.10.287.110">
    <property type="entry name" value="DnaJ domain"/>
    <property type="match status" value="1"/>
</dbReference>
<reference evidence="3 4" key="1">
    <citation type="journal article" date="2019" name="Int. J. Syst. Evol. Microbiol.">
        <title>The Global Catalogue of Microorganisms (GCM) 10K type strain sequencing project: providing services to taxonomists for standard genome sequencing and annotation.</title>
        <authorList>
            <consortium name="The Broad Institute Genomics Platform"/>
            <consortium name="The Broad Institute Genome Sequencing Center for Infectious Disease"/>
            <person name="Wu L."/>
            <person name="Ma J."/>
        </authorList>
    </citation>
    <scope>NUCLEOTIDE SEQUENCE [LARGE SCALE GENOMIC DNA]</scope>
    <source>
        <strain evidence="3 4">CGMCC 1.12230</strain>
    </source>
</reference>
<dbReference type="InterPro" id="IPR001623">
    <property type="entry name" value="DnaJ_domain"/>
</dbReference>
<name>A0ABD6BHM7_9EURY</name>
<gene>
    <name evidence="3" type="ORF">ACFR99_11375</name>
</gene>
<dbReference type="Proteomes" id="UP001597076">
    <property type="component" value="Unassembled WGS sequence"/>
</dbReference>